<feature type="compositionally biased region" description="Low complexity" evidence="7">
    <location>
        <begin position="914"/>
        <end position="928"/>
    </location>
</feature>
<feature type="region of interest" description="Disordered" evidence="7">
    <location>
        <begin position="179"/>
        <end position="218"/>
    </location>
</feature>
<evidence type="ECO:0000256" key="7">
    <source>
        <dbReference type="SAM" id="MobiDB-lite"/>
    </source>
</evidence>
<keyword evidence="4 6" id="KW-0804">Transcription</keyword>
<comment type="subcellular location">
    <subcellularLocation>
        <location evidence="1 6">Nucleus</location>
    </subcellularLocation>
</comment>
<proteinExistence type="inferred from homology"/>
<name>A0A699HPS7_TANCI</name>
<reference evidence="9" key="1">
    <citation type="journal article" date="2019" name="Sci. Rep.">
        <title>Draft genome of Tanacetum cinerariifolium, the natural source of mosquito coil.</title>
        <authorList>
            <person name="Yamashiro T."/>
            <person name="Shiraishi A."/>
            <person name="Satake H."/>
            <person name="Nakayama K."/>
        </authorList>
    </citation>
    <scope>NUCLEOTIDE SEQUENCE</scope>
</reference>
<evidence type="ECO:0000259" key="8">
    <source>
        <dbReference type="Pfam" id="PF10513"/>
    </source>
</evidence>
<feature type="region of interest" description="Disordered" evidence="7">
    <location>
        <begin position="133"/>
        <end position="161"/>
    </location>
</feature>
<evidence type="ECO:0000256" key="4">
    <source>
        <dbReference type="ARBA" id="ARBA00023163"/>
    </source>
</evidence>
<feature type="region of interest" description="Disordered" evidence="7">
    <location>
        <begin position="246"/>
        <end position="275"/>
    </location>
</feature>
<sequence>MEIGKPLYNTQNGENTKKRKNKITSDLTDSKKIRRLSVGANSNGILKPPPSKFAKQVLQDEVSNRSESSAEQTDVKLNGDKDKIDVFAYASSSSSSDDEVTKLKYELKKISHNNKVNGAGDAMISSRLNGSIKGKLRNNVKKKGVNGADRNRKQKEDSAAVGSLKGECKDLVVADKNVFSSKRNSSNSRRRKMPGSGNVAKKGKSKEAGTCDIDPDDDLEQNAARMLSSRFDPSCTGFASKSRTLTLSSVNGDCPPEKPTDNVGGENDASADAAERVLRPRRHQKGKGDPRKTRHFYEIDPVDMDASWFLYKNIKIFWPIEESWYYGLVDKYDAEQKRYHIKFDDRDEEWISLENERFKVLLLPSEVPRTGKDDALKDNHTVDTNENKGEDMESEPIISWLARSSHRGKSSTSNSLKKQKLLHKSLDVCNSGNLGLLERETVSPHCGSSLLDASIDRLKNAMSVREKTNSSEGHPPIVYIRRRVRRYKKVARVTPWSLNDAGVLKLDTTFIKSKTFEICISLWPVLTHVLGVDMLWLIHSVLLLRYGTVVLMWPSVFLEVLFVDSIVGLRLFLFKGCLKQAVAFVFLVMEVFCEPERDKSNNQQVPVTSIRFKISLSQNFREQKIFSYYSFSKVSYSSWQHLDSEFRPHCSFTKQLSLPECTYDNIKLLEDGSQNLPLPSSGQTAFEGFRKKSNHGVVSMLGSSRLSIPGSRPSAIYSLKHGNLPPFALSFNAAPNFFLSLHLKLLLERSINSFSLHDHDSVHSFDPSEDTMHPHADDCSPLEISSESSSKSDESLSSLEAAGKDAALESVDGSQGNLTKLVFDGDFNVNRTSISSKAAQTVPINIENSDKCTGPSNLNGISVEIPTSEEIYRDSWRTPGSRQVSDLTWNLNDGIISSPNPTAPRSVWHRHKSGPSSSPFGDPSSSPFRDSLHSWADAKADYVGNGFGSGPKKPRTQVQYTLPSRDSSFKSKGHNQISLPYQRLRKANDKKTSDVSKGPRRNLELVACAANLLINSGDKGWRECGVRVFLEAADHNEWKLAVKCSGELKYIYKVHQDLPPGSSNRYTHAMIWKGGKDWSLEFPDRGQWILFKEMHEECHNRNIRASSIKNIPIPGVRLIEDLIDDQEVMPFVRGPWYFSQAKSDVERAMDASHVLYDMDNEDEEWVSGYRASCEMQGSKDDVISDELFEKVMDMLEKVSYAQKRDHFTPGEIEELIARVSPMQVGKSIYEYWREKRQCKGMPLIRQLQEPKGTEIPGLRMLATIPIYQDRQEILKKPSKINDNLILIATNWASSVGHQDSLGAWGGDVWLGEVSSSIPTGTFTPSGRIRGSTGGFRVTRKYRRVQGYEEVQAGSGYNILPNWMSLLDVNH</sequence>
<dbReference type="Gene3D" id="2.30.30.140">
    <property type="match status" value="1"/>
</dbReference>
<evidence type="ECO:0000256" key="2">
    <source>
        <dbReference type="ARBA" id="ARBA00008035"/>
    </source>
</evidence>
<comment type="caution">
    <text evidence="9">The sequence shown here is derived from an EMBL/GenBank/DDBJ whole genome shotgun (WGS) entry which is preliminary data.</text>
</comment>
<feature type="compositionally biased region" description="Low complexity" evidence="7">
    <location>
        <begin position="781"/>
        <end position="798"/>
    </location>
</feature>
<dbReference type="PANTHER" id="PTHR14898">
    <property type="entry name" value="ENHANCER OF POLYCOMB"/>
    <property type="match status" value="1"/>
</dbReference>
<protein>
    <recommendedName>
        <fullName evidence="6">Enhancer of polycomb-like protein</fullName>
    </recommendedName>
</protein>
<feature type="domain" description="Enhancer of polycomb-like N-terminal" evidence="8">
    <location>
        <begin position="1104"/>
        <end position="1197"/>
    </location>
</feature>
<feature type="region of interest" description="Disordered" evidence="7">
    <location>
        <begin position="1"/>
        <end position="77"/>
    </location>
</feature>
<dbReference type="GO" id="GO:0035267">
    <property type="term" value="C:NuA4 histone acetyltransferase complex"/>
    <property type="evidence" value="ECO:0007669"/>
    <property type="project" value="InterPro"/>
</dbReference>
<keyword evidence="3 6" id="KW-0805">Transcription regulation</keyword>
<evidence type="ECO:0000256" key="1">
    <source>
        <dbReference type="ARBA" id="ARBA00004123"/>
    </source>
</evidence>
<dbReference type="Pfam" id="PF10513">
    <property type="entry name" value="EPL1"/>
    <property type="match status" value="1"/>
</dbReference>
<feature type="compositionally biased region" description="Basic and acidic residues" evidence="7">
    <location>
        <begin position="149"/>
        <end position="158"/>
    </location>
</feature>
<dbReference type="GO" id="GO:0005634">
    <property type="term" value="C:nucleus"/>
    <property type="evidence" value="ECO:0007669"/>
    <property type="project" value="UniProtKB-SubCell"/>
</dbReference>
<feature type="region of interest" description="Disordered" evidence="7">
    <location>
        <begin position="372"/>
        <end position="393"/>
    </location>
</feature>
<evidence type="ECO:0000256" key="5">
    <source>
        <dbReference type="ARBA" id="ARBA00023242"/>
    </source>
</evidence>
<feature type="region of interest" description="Disordered" evidence="7">
    <location>
        <begin position="896"/>
        <end position="928"/>
    </location>
</feature>
<feature type="compositionally biased region" description="Basic residues" evidence="7">
    <location>
        <begin position="134"/>
        <end position="144"/>
    </location>
</feature>
<organism evidence="9">
    <name type="scientific">Tanacetum cinerariifolium</name>
    <name type="common">Dalmatian daisy</name>
    <name type="synonym">Chrysanthemum cinerariifolium</name>
    <dbReference type="NCBI Taxonomy" id="118510"/>
    <lineage>
        <taxon>Eukaryota</taxon>
        <taxon>Viridiplantae</taxon>
        <taxon>Streptophyta</taxon>
        <taxon>Embryophyta</taxon>
        <taxon>Tracheophyta</taxon>
        <taxon>Spermatophyta</taxon>
        <taxon>Magnoliopsida</taxon>
        <taxon>eudicotyledons</taxon>
        <taxon>Gunneridae</taxon>
        <taxon>Pentapetalae</taxon>
        <taxon>asterids</taxon>
        <taxon>campanulids</taxon>
        <taxon>Asterales</taxon>
        <taxon>Asteraceae</taxon>
        <taxon>Asteroideae</taxon>
        <taxon>Anthemideae</taxon>
        <taxon>Anthemidinae</taxon>
        <taxon>Tanacetum</taxon>
    </lineage>
</organism>
<comment type="similarity">
    <text evidence="2 6">Belongs to the enhancer of polycomb family.</text>
</comment>
<dbReference type="GO" id="GO:0006357">
    <property type="term" value="P:regulation of transcription by RNA polymerase II"/>
    <property type="evidence" value="ECO:0007669"/>
    <property type="project" value="InterPro"/>
</dbReference>
<gene>
    <name evidence="9" type="ORF">Tci_396287</name>
</gene>
<dbReference type="EMBL" id="BKCJ010162749">
    <property type="protein sequence ID" value="GEY24313.1"/>
    <property type="molecule type" value="Genomic_DNA"/>
</dbReference>
<evidence type="ECO:0000256" key="6">
    <source>
        <dbReference type="RuleBase" id="RU361124"/>
    </source>
</evidence>
<evidence type="ECO:0000313" key="9">
    <source>
        <dbReference type="EMBL" id="GEY24313.1"/>
    </source>
</evidence>
<keyword evidence="5 6" id="KW-0539">Nucleus</keyword>
<dbReference type="InterPro" id="IPR024943">
    <property type="entry name" value="Enhancer_polycomb"/>
</dbReference>
<dbReference type="CDD" id="cd20404">
    <property type="entry name" value="Tudor_Agenet_AtEML-like"/>
    <property type="match status" value="1"/>
</dbReference>
<feature type="compositionally biased region" description="Basic and acidic residues" evidence="7">
    <location>
        <begin position="372"/>
        <end position="391"/>
    </location>
</feature>
<dbReference type="InterPro" id="IPR019542">
    <property type="entry name" value="Enhancer_polycomb-like_N"/>
</dbReference>
<accession>A0A699HPS7</accession>
<feature type="region of interest" description="Disordered" evidence="7">
    <location>
        <begin position="762"/>
        <end position="798"/>
    </location>
</feature>
<evidence type="ECO:0000256" key="3">
    <source>
        <dbReference type="ARBA" id="ARBA00023015"/>
    </source>
</evidence>